<gene>
    <name evidence="9" type="ORF">FOA43_001093</name>
</gene>
<dbReference type="InterPro" id="IPR012936">
    <property type="entry name" value="Erv_C"/>
</dbReference>
<dbReference type="KEGG" id="bnn:FOA43_001093"/>
<dbReference type="PANTHER" id="PTHR10984:SF25">
    <property type="entry name" value="ENDOPLASMIC RETICULUM-GOLGI INTERMEDIATE COMPARTMENT PROTEIN 3"/>
    <property type="match status" value="1"/>
</dbReference>
<dbReference type="GO" id="GO:0006890">
    <property type="term" value="P:retrograde vesicle-mediated transport, Golgi to endoplasmic reticulum"/>
    <property type="evidence" value="ECO:0007669"/>
    <property type="project" value="TreeGrafter"/>
</dbReference>
<evidence type="ECO:0000313" key="9">
    <source>
        <dbReference type="EMBL" id="QPG73779.1"/>
    </source>
</evidence>
<keyword evidence="6" id="KW-0256">Endoplasmic reticulum</keyword>
<keyword evidence="6" id="KW-0333">Golgi apparatus</keyword>
<feature type="domain" description="Endoplasmic reticulum vesicle transporter C-terminal" evidence="7">
    <location>
        <begin position="141"/>
        <end position="392"/>
    </location>
</feature>
<feature type="transmembrane region" description="Helical" evidence="6">
    <location>
        <begin position="25"/>
        <end position="43"/>
    </location>
</feature>
<keyword evidence="6" id="KW-0931">ER-Golgi transport</keyword>
<dbReference type="GO" id="GO:0005789">
    <property type="term" value="C:endoplasmic reticulum membrane"/>
    <property type="evidence" value="ECO:0007669"/>
    <property type="project" value="UniProtKB-SubCell"/>
</dbReference>
<protein>
    <recommendedName>
        <fullName evidence="6">Endoplasmic reticulum-Golgi intermediate compartment protein</fullName>
    </recommendedName>
</protein>
<dbReference type="PANTHER" id="PTHR10984">
    <property type="entry name" value="ENDOPLASMIC RETICULUM-GOLGI INTERMEDIATE COMPARTMENT PROTEIN"/>
    <property type="match status" value="1"/>
</dbReference>
<dbReference type="AlphaFoldDB" id="A0A875S1R1"/>
<evidence type="ECO:0000259" key="8">
    <source>
        <dbReference type="Pfam" id="PF13850"/>
    </source>
</evidence>
<dbReference type="Pfam" id="PF13850">
    <property type="entry name" value="ERGIC_N"/>
    <property type="match status" value="1"/>
</dbReference>
<keyword evidence="10" id="KW-1185">Reference proteome</keyword>
<dbReference type="Proteomes" id="UP000662931">
    <property type="component" value="Chromosome 1"/>
</dbReference>
<reference evidence="9" key="1">
    <citation type="submission" date="2020-10" db="EMBL/GenBank/DDBJ databases">
        <authorList>
            <person name="Roach M.J.R."/>
        </authorList>
    </citation>
    <scope>NUCLEOTIDE SEQUENCE</scope>
    <source>
        <strain evidence="9">CBS 1945</strain>
    </source>
</reference>
<feature type="domain" description="Endoplasmic reticulum vesicle transporter N-terminal" evidence="8">
    <location>
        <begin position="9"/>
        <end position="96"/>
    </location>
</feature>
<feature type="transmembrane region" description="Helical" evidence="6">
    <location>
        <begin position="369"/>
        <end position="391"/>
    </location>
</feature>
<evidence type="ECO:0000256" key="5">
    <source>
        <dbReference type="ARBA" id="ARBA00023136"/>
    </source>
</evidence>
<evidence type="ECO:0000313" key="10">
    <source>
        <dbReference type="Proteomes" id="UP000662931"/>
    </source>
</evidence>
<keyword evidence="5 6" id="KW-0472">Membrane</keyword>
<keyword evidence="4 6" id="KW-1133">Transmembrane helix</keyword>
<evidence type="ECO:0000256" key="4">
    <source>
        <dbReference type="ARBA" id="ARBA00022989"/>
    </source>
</evidence>
<accession>A0A875S1R1</accession>
<dbReference type="GO" id="GO:0000139">
    <property type="term" value="C:Golgi membrane"/>
    <property type="evidence" value="ECO:0007669"/>
    <property type="project" value="UniProtKB-SubCell"/>
</dbReference>
<name>A0A875S1R1_EENNA</name>
<comment type="function">
    <text evidence="6">Plays a role in transport between endoplasmic reticulum and Golgi.</text>
</comment>
<dbReference type="RefSeq" id="XP_038777344.1">
    <property type="nucleotide sequence ID" value="XM_038921416.1"/>
</dbReference>
<proteinExistence type="inferred from homology"/>
<comment type="similarity">
    <text evidence="2 6">Belongs to the ERGIC family.</text>
</comment>
<dbReference type="GO" id="GO:0030134">
    <property type="term" value="C:COPII-coated ER to Golgi transport vesicle"/>
    <property type="evidence" value="ECO:0007669"/>
    <property type="project" value="TreeGrafter"/>
</dbReference>
<dbReference type="GO" id="GO:0006888">
    <property type="term" value="P:endoplasmic reticulum to Golgi vesicle-mediated transport"/>
    <property type="evidence" value="ECO:0007669"/>
    <property type="project" value="UniProtKB-UniRule"/>
</dbReference>
<evidence type="ECO:0000256" key="2">
    <source>
        <dbReference type="ARBA" id="ARBA00005648"/>
    </source>
</evidence>
<dbReference type="GO" id="GO:0033116">
    <property type="term" value="C:endoplasmic reticulum-Golgi intermediate compartment membrane"/>
    <property type="evidence" value="ECO:0007669"/>
    <property type="project" value="UniProtKB-SubCell"/>
</dbReference>
<evidence type="ECO:0000256" key="1">
    <source>
        <dbReference type="ARBA" id="ARBA00004141"/>
    </source>
</evidence>
<evidence type="ECO:0000259" key="7">
    <source>
        <dbReference type="Pfam" id="PF07970"/>
    </source>
</evidence>
<keyword evidence="6" id="KW-0813">Transport</keyword>
<evidence type="ECO:0000256" key="6">
    <source>
        <dbReference type="RuleBase" id="RU369013"/>
    </source>
</evidence>
<dbReference type="Pfam" id="PF07970">
    <property type="entry name" value="COPIIcoated_ERV"/>
    <property type="match status" value="1"/>
</dbReference>
<dbReference type="OrthoDB" id="270930at2759"/>
<dbReference type="EMBL" id="CP064812">
    <property type="protein sequence ID" value="QPG73779.1"/>
    <property type="molecule type" value="Genomic_DNA"/>
</dbReference>
<sequence length="408" mass="46388">MGRGPSIFRFDAFGHTLDDARVKTTSGGVLTLICVFTIFVLLINEYRDYRTIIIRPELVVDRDLERKLNMNLDITFPKLPCDMLTMDIMDLTGDIQADVLEGGFTKMRLDKSGNEISIEERFDVNKEESLVSDDSQYCGSCYGAIDQSNNDNEPDQSKKVCCNTCEAVKAAYANAAWKFYDGEGIDQCEKEGYVKRVNERLNEGCRIKGSAELNRIGGNLHFAPGSSISMSDRHVHDLSLYDKHNDLFSFDHIVNHFAFGPDDHHKTLHSKSHNYTTTHPLDGREMAIGEKYHLYSYFLKVVNTRFEYMDGEVLETNEFSVSQHDRPLKGGRDDDHPNTIHARGGLPGVFFYFDISPMKIINREEHKKTWSAFILSVCSAVAGILTVFQILDKTIWTAHKILKEKKNT</sequence>
<dbReference type="InterPro" id="IPR039542">
    <property type="entry name" value="Erv_N"/>
</dbReference>
<dbReference type="GeneID" id="62194494"/>
<keyword evidence="3 6" id="KW-0812">Transmembrane</keyword>
<comment type="subcellular location">
    <subcellularLocation>
        <location evidence="6">Endoplasmic reticulum membrane</location>
        <topology evidence="6">Multi-pass membrane protein</topology>
    </subcellularLocation>
    <subcellularLocation>
        <location evidence="6">Endoplasmic reticulum-Golgi intermediate compartment membrane</location>
        <topology evidence="6">Multi-pass membrane protein</topology>
    </subcellularLocation>
    <subcellularLocation>
        <location evidence="6">Golgi apparatus membrane</location>
        <topology evidence="6">Multi-pass membrane protein</topology>
    </subcellularLocation>
    <subcellularLocation>
        <location evidence="1">Membrane</location>
        <topology evidence="1">Multi-pass membrane protein</topology>
    </subcellularLocation>
</comment>
<organism evidence="9 10">
    <name type="scientific">Eeniella nana</name>
    <name type="common">Yeast</name>
    <name type="synonym">Brettanomyces nanus</name>
    <dbReference type="NCBI Taxonomy" id="13502"/>
    <lineage>
        <taxon>Eukaryota</taxon>
        <taxon>Fungi</taxon>
        <taxon>Dikarya</taxon>
        <taxon>Ascomycota</taxon>
        <taxon>Saccharomycotina</taxon>
        <taxon>Pichiomycetes</taxon>
        <taxon>Pichiales</taxon>
        <taxon>Pichiaceae</taxon>
        <taxon>Brettanomyces</taxon>
    </lineage>
</organism>
<dbReference type="InterPro" id="IPR045888">
    <property type="entry name" value="Erv"/>
</dbReference>
<evidence type="ECO:0000256" key="3">
    <source>
        <dbReference type="ARBA" id="ARBA00022692"/>
    </source>
</evidence>